<dbReference type="Proteomes" id="UP000499080">
    <property type="component" value="Unassembled WGS sequence"/>
</dbReference>
<dbReference type="SUPFAM" id="SSF47661">
    <property type="entry name" value="t-snare proteins"/>
    <property type="match status" value="1"/>
</dbReference>
<proteinExistence type="predicted"/>
<dbReference type="OrthoDB" id="6781406at2759"/>
<evidence type="ECO:0000313" key="4">
    <source>
        <dbReference type="Proteomes" id="UP000499080"/>
    </source>
</evidence>
<organism evidence="3 4">
    <name type="scientific">Araneus ventricosus</name>
    <name type="common">Orbweaver spider</name>
    <name type="synonym">Epeira ventricosa</name>
    <dbReference type="NCBI Taxonomy" id="182803"/>
    <lineage>
        <taxon>Eukaryota</taxon>
        <taxon>Metazoa</taxon>
        <taxon>Ecdysozoa</taxon>
        <taxon>Arthropoda</taxon>
        <taxon>Chelicerata</taxon>
        <taxon>Arachnida</taxon>
        <taxon>Araneae</taxon>
        <taxon>Araneomorphae</taxon>
        <taxon>Entelegynae</taxon>
        <taxon>Araneoidea</taxon>
        <taxon>Araneidae</taxon>
        <taxon>Araneus</taxon>
    </lineage>
</organism>
<dbReference type="AlphaFoldDB" id="A0A4Y2JIK2"/>
<protein>
    <submittedName>
        <fullName evidence="3">Putative RNA-directed DNA polymerase from transposon X-element</fullName>
    </submittedName>
</protein>
<dbReference type="EMBL" id="BGPR01003598">
    <property type="protein sequence ID" value="GBM90163.1"/>
    <property type="molecule type" value="Genomic_DNA"/>
</dbReference>
<dbReference type="InterPro" id="IPR036691">
    <property type="entry name" value="Endo/exonu/phosph_ase_sf"/>
</dbReference>
<reference evidence="3 4" key="1">
    <citation type="journal article" date="2019" name="Sci. Rep.">
        <title>Orb-weaving spider Araneus ventricosus genome elucidates the spidroin gene catalogue.</title>
        <authorList>
            <person name="Kono N."/>
            <person name="Nakamura H."/>
            <person name="Ohtoshi R."/>
            <person name="Moran D.A.P."/>
            <person name="Shinohara A."/>
            <person name="Yoshida Y."/>
            <person name="Fujiwara M."/>
            <person name="Mori M."/>
            <person name="Tomita M."/>
            <person name="Arakawa K."/>
        </authorList>
    </citation>
    <scope>NUCLEOTIDE SEQUENCE [LARGE SCALE GENOMIC DNA]</scope>
</reference>
<gene>
    <name evidence="3" type="primary">X-elementORF2_144</name>
    <name evidence="3" type="ORF">AVEN_20285_1</name>
</gene>
<evidence type="ECO:0000313" key="3">
    <source>
        <dbReference type="EMBL" id="GBM90163.1"/>
    </source>
</evidence>
<feature type="domain" description="Endonuclease/exonuclease/phosphatase" evidence="2">
    <location>
        <begin position="2"/>
        <end position="80"/>
    </location>
</feature>
<dbReference type="GO" id="GO:0003964">
    <property type="term" value="F:RNA-directed DNA polymerase activity"/>
    <property type="evidence" value="ECO:0007669"/>
    <property type="project" value="UniProtKB-KW"/>
</dbReference>
<dbReference type="InterPro" id="IPR010989">
    <property type="entry name" value="SNARE"/>
</dbReference>
<comment type="caution">
    <text evidence="3">The sequence shown here is derived from an EMBL/GenBank/DDBJ whole genome shotgun (WGS) entry which is preliminary data.</text>
</comment>
<keyword evidence="3" id="KW-0808">Transferase</keyword>
<dbReference type="Pfam" id="PF14529">
    <property type="entry name" value="Exo_endo_phos_2"/>
    <property type="match status" value="1"/>
</dbReference>
<evidence type="ECO:0000256" key="1">
    <source>
        <dbReference type="SAM" id="MobiDB-lite"/>
    </source>
</evidence>
<accession>A0A4Y2JIK2</accession>
<feature type="region of interest" description="Disordered" evidence="1">
    <location>
        <begin position="167"/>
        <end position="187"/>
    </location>
</feature>
<name>A0A4Y2JIK2_ARAVE</name>
<dbReference type="GO" id="GO:0016020">
    <property type="term" value="C:membrane"/>
    <property type="evidence" value="ECO:0007669"/>
    <property type="project" value="InterPro"/>
</dbReference>
<feature type="compositionally biased region" description="Basic and acidic residues" evidence="1">
    <location>
        <begin position="167"/>
        <end position="180"/>
    </location>
</feature>
<sequence length="215" mass="25070">MCGDFNAHHTNWNCRRKNFTGNALVHYAQCNNLEILAPPTPTRYGPSSATTIDLILIKNFSYNYEIDSLAELSSDHNPVILKFDFNIVPLLKNRRKVSTIWDNFKTRLNSNVKLLTPSISNNDDLDNEISKLTENITNAYNSSFRPLKEHEELYLPPHIRKLKTERNRAKRVWQRDRDPTSKNQYNRAQTRFRTATDEFNQSTYAAQTSQLNVYD</sequence>
<dbReference type="PANTHER" id="PTHR33273">
    <property type="entry name" value="DOMAIN-CONTAINING PROTEIN, PUTATIVE-RELATED"/>
    <property type="match status" value="1"/>
</dbReference>
<dbReference type="PANTHER" id="PTHR33273:SF4">
    <property type="entry name" value="ENDONUCLEASE_EXONUCLEASE_PHOSPHATASE DOMAIN-CONTAINING PROTEIN"/>
    <property type="match status" value="1"/>
</dbReference>
<dbReference type="InterPro" id="IPR005135">
    <property type="entry name" value="Endo/exonuclease/phosphatase"/>
</dbReference>
<keyword evidence="3" id="KW-0695">RNA-directed DNA polymerase</keyword>
<dbReference type="SUPFAM" id="SSF56219">
    <property type="entry name" value="DNase I-like"/>
    <property type="match status" value="1"/>
</dbReference>
<keyword evidence="3" id="KW-0548">Nucleotidyltransferase</keyword>
<evidence type="ECO:0000259" key="2">
    <source>
        <dbReference type="Pfam" id="PF14529"/>
    </source>
</evidence>
<keyword evidence="4" id="KW-1185">Reference proteome</keyword>
<dbReference type="Gene3D" id="3.60.10.10">
    <property type="entry name" value="Endonuclease/exonuclease/phosphatase"/>
    <property type="match status" value="1"/>
</dbReference>
<dbReference type="GO" id="GO:0016192">
    <property type="term" value="P:vesicle-mediated transport"/>
    <property type="evidence" value="ECO:0007669"/>
    <property type="project" value="InterPro"/>
</dbReference>